<proteinExistence type="predicted"/>
<dbReference type="PRINTS" id="PR00455">
    <property type="entry name" value="HTHTETR"/>
</dbReference>
<reference evidence="5" key="1">
    <citation type="submission" date="2016-10" db="EMBL/GenBank/DDBJ databases">
        <authorList>
            <person name="Varghese N."/>
            <person name="Submissions S."/>
        </authorList>
    </citation>
    <scope>NUCLEOTIDE SEQUENCE [LARGE SCALE GENOMIC DNA]</scope>
    <source>
        <strain evidence="5">CGMCC 1.11012</strain>
    </source>
</reference>
<evidence type="ECO:0000259" key="3">
    <source>
        <dbReference type="PROSITE" id="PS50977"/>
    </source>
</evidence>
<dbReference type="SUPFAM" id="SSF48498">
    <property type="entry name" value="Tetracyclin repressor-like, C-terminal domain"/>
    <property type="match status" value="1"/>
</dbReference>
<dbReference type="InterPro" id="IPR050624">
    <property type="entry name" value="HTH-type_Tx_Regulator"/>
</dbReference>
<evidence type="ECO:0000313" key="5">
    <source>
        <dbReference type="Proteomes" id="UP000199050"/>
    </source>
</evidence>
<dbReference type="PANTHER" id="PTHR43479:SF11">
    <property type="entry name" value="ACREF_ENVCD OPERON REPRESSOR-RELATED"/>
    <property type="match status" value="1"/>
</dbReference>
<dbReference type="PROSITE" id="PS01081">
    <property type="entry name" value="HTH_TETR_1"/>
    <property type="match status" value="1"/>
</dbReference>
<dbReference type="GO" id="GO:0003677">
    <property type="term" value="F:DNA binding"/>
    <property type="evidence" value="ECO:0007669"/>
    <property type="project" value="UniProtKB-UniRule"/>
</dbReference>
<dbReference type="Pfam" id="PF00440">
    <property type="entry name" value="TetR_N"/>
    <property type="match status" value="1"/>
</dbReference>
<name>A0A1G9FQV0_9BACL</name>
<feature type="domain" description="HTH tetR-type" evidence="3">
    <location>
        <begin position="41"/>
        <end position="101"/>
    </location>
</feature>
<dbReference type="Gene3D" id="1.10.357.10">
    <property type="entry name" value="Tetracycline Repressor, domain 2"/>
    <property type="match status" value="1"/>
</dbReference>
<dbReference type="InterPro" id="IPR009057">
    <property type="entry name" value="Homeodomain-like_sf"/>
</dbReference>
<dbReference type="PANTHER" id="PTHR43479">
    <property type="entry name" value="ACREF/ENVCD OPERON REPRESSOR-RELATED"/>
    <property type="match status" value="1"/>
</dbReference>
<evidence type="ECO:0000256" key="2">
    <source>
        <dbReference type="PROSITE-ProRule" id="PRU00335"/>
    </source>
</evidence>
<protein>
    <submittedName>
        <fullName evidence="4">Transcriptional regulator, TetR family</fullName>
    </submittedName>
</protein>
<organism evidence="4 5">
    <name type="scientific">Paenibacillus typhae</name>
    <dbReference type="NCBI Taxonomy" id="1174501"/>
    <lineage>
        <taxon>Bacteria</taxon>
        <taxon>Bacillati</taxon>
        <taxon>Bacillota</taxon>
        <taxon>Bacilli</taxon>
        <taxon>Bacillales</taxon>
        <taxon>Paenibacillaceae</taxon>
        <taxon>Paenibacillus</taxon>
    </lineage>
</organism>
<dbReference type="STRING" id="1174501.SAMN05216192_16031"/>
<gene>
    <name evidence="4" type="ORF">SAMN05216192_16031</name>
</gene>
<dbReference type="Proteomes" id="UP000199050">
    <property type="component" value="Unassembled WGS sequence"/>
</dbReference>
<dbReference type="InterPro" id="IPR023772">
    <property type="entry name" value="DNA-bd_HTH_TetR-type_CS"/>
</dbReference>
<feature type="DNA-binding region" description="H-T-H motif" evidence="2">
    <location>
        <begin position="64"/>
        <end position="83"/>
    </location>
</feature>
<dbReference type="EMBL" id="FNDX01000060">
    <property type="protein sequence ID" value="SDK90788.1"/>
    <property type="molecule type" value="Genomic_DNA"/>
</dbReference>
<dbReference type="SUPFAM" id="SSF46689">
    <property type="entry name" value="Homeodomain-like"/>
    <property type="match status" value="1"/>
</dbReference>
<keyword evidence="1 2" id="KW-0238">DNA-binding</keyword>
<sequence length="228" mass="26337">MPSGRESDKVSNDQVTGLVKWSGQWAAIFLQEREWIQVAVVDRRQLVLQAATKCFSLFGYKATTMDQVAKIANVGKGTIYTFFTNKEQLFDEILRDVITEMKHIAEREIRRDKPFFDNLHRVLDALLEFRSEHELFIKLSQESRDFGTPQAGDGLDKLENVVLEYLEREVEQAIQQGEIKPCDPKIVSIVMFRLYIVLTAELNKVHVPLSKEQIKDYFHLFLSDGLAQ</sequence>
<dbReference type="InterPro" id="IPR001647">
    <property type="entry name" value="HTH_TetR"/>
</dbReference>
<accession>A0A1G9FQV0</accession>
<dbReference type="PROSITE" id="PS50977">
    <property type="entry name" value="HTH_TETR_2"/>
    <property type="match status" value="1"/>
</dbReference>
<evidence type="ECO:0000313" key="4">
    <source>
        <dbReference type="EMBL" id="SDK90788.1"/>
    </source>
</evidence>
<keyword evidence="5" id="KW-1185">Reference proteome</keyword>
<dbReference type="AlphaFoldDB" id="A0A1G9FQV0"/>
<dbReference type="InterPro" id="IPR036271">
    <property type="entry name" value="Tet_transcr_reg_TetR-rel_C_sf"/>
</dbReference>
<evidence type="ECO:0000256" key="1">
    <source>
        <dbReference type="ARBA" id="ARBA00023125"/>
    </source>
</evidence>